<dbReference type="Pfam" id="PF00756">
    <property type="entry name" value="Esterase"/>
    <property type="match status" value="1"/>
</dbReference>
<dbReference type="RefSeq" id="WP_132371702.1">
    <property type="nucleotide sequence ID" value="NZ_SMAN01000009.1"/>
</dbReference>
<name>A0A4R3N0S2_9BACI</name>
<dbReference type="PANTHER" id="PTHR48098">
    <property type="entry name" value="ENTEROCHELIN ESTERASE-RELATED"/>
    <property type="match status" value="1"/>
</dbReference>
<dbReference type="Proteomes" id="UP000294650">
    <property type="component" value="Unassembled WGS sequence"/>
</dbReference>
<protein>
    <submittedName>
        <fullName evidence="1">Enterochelin esterase-like enzyme</fullName>
    </submittedName>
</protein>
<dbReference type="InterPro" id="IPR029058">
    <property type="entry name" value="AB_hydrolase_fold"/>
</dbReference>
<dbReference type="EMBL" id="SMAN01000009">
    <property type="protein sequence ID" value="TCT22385.1"/>
    <property type="molecule type" value="Genomic_DNA"/>
</dbReference>
<dbReference type="AlphaFoldDB" id="A0A4R3N0S2"/>
<proteinExistence type="predicted"/>
<dbReference type="PANTHER" id="PTHR48098:SF3">
    <property type="entry name" value="IRON(III) ENTEROBACTIN ESTERASE"/>
    <property type="match status" value="1"/>
</dbReference>
<dbReference type="InterPro" id="IPR000801">
    <property type="entry name" value="Esterase-like"/>
</dbReference>
<sequence>MGRKGTMMEREIQSKYLDESLTVKIYRPENFSPLYKYHLCIVQDGNDYFQMGRLATFSDELHENGDIENTIFAGIHYKDRYDRREKYHPDGKKQDAYMKFLRFEVVPMLDEELPGYYLSGSRSLMGDSLGGTISLMTALKYPNTFGRVIMQSPYVDETVLHAVKESKDVSSMSIYHTIGTRETDVPTTDGQRMDFLEPNRKLNRLLQEKTNDYTYHELDGNHTWKYWQKDLKHALIKIFG</sequence>
<evidence type="ECO:0000313" key="2">
    <source>
        <dbReference type="Proteomes" id="UP000294650"/>
    </source>
</evidence>
<organism evidence="1 2">
    <name type="scientific">Melghiribacillus thermohalophilus</name>
    <dbReference type="NCBI Taxonomy" id="1324956"/>
    <lineage>
        <taxon>Bacteria</taxon>
        <taxon>Bacillati</taxon>
        <taxon>Bacillota</taxon>
        <taxon>Bacilli</taxon>
        <taxon>Bacillales</taxon>
        <taxon>Bacillaceae</taxon>
        <taxon>Melghiribacillus</taxon>
    </lineage>
</organism>
<dbReference type="SUPFAM" id="SSF53474">
    <property type="entry name" value="alpha/beta-Hydrolases"/>
    <property type="match status" value="1"/>
</dbReference>
<dbReference type="Gene3D" id="3.40.50.1820">
    <property type="entry name" value="alpha/beta hydrolase"/>
    <property type="match status" value="1"/>
</dbReference>
<gene>
    <name evidence="1" type="ORF">EDD68_10931</name>
</gene>
<reference evidence="1 2" key="1">
    <citation type="submission" date="2019-03" db="EMBL/GenBank/DDBJ databases">
        <title>Genomic Encyclopedia of Type Strains, Phase IV (KMG-IV): sequencing the most valuable type-strain genomes for metagenomic binning, comparative biology and taxonomic classification.</title>
        <authorList>
            <person name="Goeker M."/>
        </authorList>
    </citation>
    <scope>NUCLEOTIDE SEQUENCE [LARGE SCALE GENOMIC DNA]</scope>
    <source>
        <strain evidence="1 2">DSM 25894</strain>
    </source>
</reference>
<keyword evidence="2" id="KW-1185">Reference proteome</keyword>
<comment type="caution">
    <text evidence="1">The sequence shown here is derived from an EMBL/GenBank/DDBJ whole genome shotgun (WGS) entry which is preliminary data.</text>
</comment>
<evidence type="ECO:0000313" key="1">
    <source>
        <dbReference type="EMBL" id="TCT22385.1"/>
    </source>
</evidence>
<dbReference type="InterPro" id="IPR050583">
    <property type="entry name" value="Mycobacterial_A85_antigen"/>
</dbReference>
<accession>A0A4R3N0S2</accession>
<dbReference type="OrthoDB" id="9803578at2"/>